<evidence type="ECO:0000313" key="1">
    <source>
        <dbReference type="EMBL" id="MBB5638255.1"/>
    </source>
</evidence>
<gene>
    <name evidence="1" type="ORF">HDE68_004184</name>
</gene>
<reference evidence="1 2" key="1">
    <citation type="submission" date="2020-08" db="EMBL/GenBank/DDBJ databases">
        <title>Genomic Encyclopedia of Type Strains, Phase IV (KMG-V): Genome sequencing to study the core and pangenomes of soil and plant-associated prokaryotes.</title>
        <authorList>
            <person name="Whitman W."/>
        </authorList>
    </citation>
    <scope>NUCLEOTIDE SEQUENCE [LARGE SCALE GENOMIC DNA]</scope>
    <source>
        <strain evidence="1 2">S3M1</strain>
    </source>
</reference>
<evidence type="ECO:0000313" key="2">
    <source>
        <dbReference type="Proteomes" id="UP000537204"/>
    </source>
</evidence>
<accession>A0A7W8ZQS4</accession>
<protein>
    <submittedName>
        <fullName evidence="1">Uncharacterized protein</fullName>
    </submittedName>
</protein>
<sequence length="391" mass="45661">MEEQQIDFGFWFYYNFEERTLGNVEEFFRHLEFKISAYERQVSMTASLYETEQKTAKKKNDDDYNAAMEAAEIRYHELYNEIIGSDHERSQYASHYSGIDQIEGQHQESDEPLSEFFQDMKDSYYKSSVMMLYSLLESELKTLCGLLQNEKSIQLGLEDFGSRDYMAVSIKYLKLVVLLEMIEIDPFENILGDLQNLRNRLVHDQGLVSESKLAGIKKIVESSGRAIELVPQREFWAIKIYKPDFLLSNYTNMRLFFQELFWLIDKQNNYNLLSQQLTHMFGFVNPNVSLSNLTVSNSPQGVKINSRKKYIQTELNFPETPGSKALNVSIIFGQGPGNKIKFTFKDGLHLREDLKRLKKNLETSPEVILNNVLKGFYMNEGRRLEIKFSKE</sequence>
<dbReference type="Proteomes" id="UP000537204">
    <property type="component" value="Unassembled WGS sequence"/>
</dbReference>
<comment type="caution">
    <text evidence="1">The sequence shown here is derived from an EMBL/GenBank/DDBJ whole genome shotgun (WGS) entry which is preliminary data.</text>
</comment>
<dbReference type="AlphaFoldDB" id="A0A7W8ZQS4"/>
<organism evidence="1 2">
    <name type="scientific">Pedobacter cryoconitis</name>
    <dbReference type="NCBI Taxonomy" id="188932"/>
    <lineage>
        <taxon>Bacteria</taxon>
        <taxon>Pseudomonadati</taxon>
        <taxon>Bacteroidota</taxon>
        <taxon>Sphingobacteriia</taxon>
        <taxon>Sphingobacteriales</taxon>
        <taxon>Sphingobacteriaceae</taxon>
        <taxon>Pedobacter</taxon>
    </lineage>
</organism>
<name>A0A7W8ZQS4_9SPHI</name>
<proteinExistence type="predicted"/>
<dbReference type="RefSeq" id="WP_183884102.1">
    <property type="nucleotide sequence ID" value="NZ_JACHCE010000008.1"/>
</dbReference>
<dbReference type="EMBL" id="JACHCE010000008">
    <property type="protein sequence ID" value="MBB5638255.1"/>
    <property type="molecule type" value="Genomic_DNA"/>
</dbReference>